<keyword evidence="5" id="KW-1185">Reference proteome</keyword>
<dbReference type="AlphaFoldDB" id="A0A1W0CQZ6"/>
<reference evidence="2 5" key="2">
    <citation type="submission" date="2021-03" db="EMBL/GenBank/DDBJ databases">
        <title>First Case of infection caused by Chromobacterium haemolyticum derived from water in China.</title>
        <authorList>
            <person name="Chen J."/>
            <person name="Liu C."/>
        </authorList>
    </citation>
    <scope>NUCLEOTIDE SEQUENCE [LARGE SCALE GENOMIC DNA]</scope>
    <source>
        <strain evidence="2 5">WJ-5</strain>
    </source>
</reference>
<accession>A0A1W0CQZ6</accession>
<dbReference type="GeneID" id="58558950"/>
<evidence type="ECO:0000259" key="1">
    <source>
        <dbReference type="Pfam" id="PF01883"/>
    </source>
</evidence>
<dbReference type="SUPFAM" id="SSF117916">
    <property type="entry name" value="Fe-S cluster assembly (FSCA) domain-like"/>
    <property type="match status" value="1"/>
</dbReference>
<dbReference type="Proteomes" id="UP000192721">
    <property type="component" value="Unassembled WGS sequence"/>
</dbReference>
<dbReference type="InterPro" id="IPR052339">
    <property type="entry name" value="Fe-S_Maturation_MIP18"/>
</dbReference>
<proteinExistence type="predicted"/>
<dbReference type="Proteomes" id="UP000664349">
    <property type="component" value="Unassembled WGS sequence"/>
</dbReference>
<dbReference type="InterPro" id="IPR002744">
    <property type="entry name" value="MIP18-like"/>
</dbReference>
<dbReference type="Gene3D" id="3.30.300.130">
    <property type="entry name" value="Fe-S cluster assembly (FSCA)"/>
    <property type="match status" value="1"/>
</dbReference>
<reference evidence="3 4" key="1">
    <citation type="submission" date="2017-02" db="EMBL/GenBank/DDBJ databases">
        <title>Chromobacterium haemolyticum H5244.</title>
        <authorList>
            <person name="Gulvik C.A."/>
        </authorList>
    </citation>
    <scope>NUCLEOTIDE SEQUENCE [LARGE SCALE GENOMIC DNA]</scope>
    <source>
        <strain evidence="3 4">H5244</strain>
    </source>
</reference>
<dbReference type="EMBL" id="MUKV01000020">
    <property type="protein sequence ID" value="OQS37166.1"/>
    <property type="molecule type" value="Genomic_DNA"/>
</dbReference>
<feature type="domain" description="MIP18 family-like" evidence="1">
    <location>
        <begin position="17"/>
        <end position="84"/>
    </location>
</feature>
<evidence type="ECO:0000313" key="2">
    <source>
        <dbReference type="EMBL" id="MBO0418100.1"/>
    </source>
</evidence>
<dbReference type="OrthoDB" id="9805360at2"/>
<protein>
    <submittedName>
        <fullName evidence="3">Hydroxylase</fullName>
    </submittedName>
    <submittedName>
        <fullName evidence="2">Metal-sulfur cluster assembly factor</fullName>
    </submittedName>
</protein>
<name>A0A1W0CQZ6_9NEIS</name>
<dbReference type="PANTHER" id="PTHR42831:SF1">
    <property type="entry name" value="FE-S PROTEIN MATURATION AUXILIARY FACTOR YITW"/>
    <property type="match status" value="1"/>
</dbReference>
<evidence type="ECO:0000313" key="3">
    <source>
        <dbReference type="EMBL" id="OQS37166.1"/>
    </source>
</evidence>
<gene>
    <name evidence="3" type="ORF">B0T45_14775</name>
    <name evidence="2" type="ORF">J1C50_21570</name>
</gene>
<sequence length="110" mass="12714">MPDPLSTEQQQEVDLARNLLRQVIDPEIGVNIIDLGLVYRIDPQAEHLLIEMTMTSPACPMGEMIMDEVEFALTHGLPPQRRIHVNLVWEPAWSPERMSEDSRRHFGWRA</sequence>
<dbReference type="EMBL" id="JAFLRD010000025">
    <property type="protein sequence ID" value="MBO0418100.1"/>
    <property type="molecule type" value="Genomic_DNA"/>
</dbReference>
<dbReference type="PANTHER" id="PTHR42831">
    <property type="entry name" value="FE-S PROTEIN MATURATION AUXILIARY FACTOR YITW"/>
    <property type="match status" value="1"/>
</dbReference>
<evidence type="ECO:0000313" key="5">
    <source>
        <dbReference type="Proteomes" id="UP000664349"/>
    </source>
</evidence>
<dbReference type="Pfam" id="PF01883">
    <property type="entry name" value="FeS_assembly_P"/>
    <property type="match status" value="1"/>
</dbReference>
<organism evidence="3 4">
    <name type="scientific">Chromobacterium haemolyticum</name>
    <dbReference type="NCBI Taxonomy" id="394935"/>
    <lineage>
        <taxon>Bacteria</taxon>
        <taxon>Pseudomonadati</taxon>
        <taxon>Pseudomonadota</taxon>
        <taxon>Betaproteobacteria</taxon>
        <taxon>Neisseriales</taxon>
        <taxon>Chromobacteriaceae</taxon>
        <taxon>Chromobacterium</taxon>
    </lineage>
</organism>
<dbReference type="RefSeq" id="WP_019102060.1">
    <property type="nucleotide sequence ID" value="NZ_AP019312.1"/>
</dbReference>
<dbReference type="InterPro" id="IPR034904">
    <property type="entry name" value="FSCA_dom_sf"/>
</dbReference>
<evidence type="ECO:0000313" key="4">
    <source>
        <dbReference type="Proteomes" id="UP000192721"/>
    </source>
</evidence>
<comment type="caution">
    <text evidence="3">The sequence shown here is derived from an EMBL/GenBank/DDBJ whole genome shotgun (WGS) entry which is preliminary data.</text>
</comment>